<dbReference type="Proteomes" id="UP000176850">
    <property type="component" value="Unassembled WGS sequence"/>
</dbReference>
<proteinExistence type="predicted"/>
<keyword evidence="1" id="KW-0472">Membrane</keyword>
<name>A0A1F7GJK6_9BACT</name>
<evidence type="ECO:0000313" key="3">
    <source>
        <dbReference type="Proteomes" id="UP000176850"/>
    </source>
</evidence>
<keyword evidence="1" id="KW-0812">Transmembrane</keyword>
<dbReference type="EMBL" id="MFZH01000020">
    <property type="protein sequence ID" value="OGK18984.1"/>
    <property type="molecule type" value="Genomic_DNA"/>
</dbReference>
<evidence type="ECO:0000256" key="1">
    <source>
        <dbReference type="SAM" id="Phobius"/>
    </source>
</evidence>
<dbReference type="AlphaFoldDB" id="A0A1F7GJK6"/>
<evidence type="ECO:0000313" key="2">
    <source>
        <dbReference type="EMBL" id="OGK18984.1"/>
    </source>
</evidence>
<sequence length="292" mass="32147">MDEPTPVPEATVSKNPVVHAPQNKTILYLLIVIIVILSFGIIALIYVLNNRTPELPIVTEPTASITNTPTTSQVIVQGESMEDFIKKQCSDISAVKHLLPLRFEPGSIFDSAQNLNIVCGGETASIQGAILISGGTSKASQDPILYVYDDASIELGHGGYPFIGPAGKKFSSDSSYDYYAFIPRDMGPLNAKSVNLYLRIIKTMTQSNGKKMYISFSTVIIPATDTRISEFTKPYLKEIDSPEFGKVTSVTDEEKYTSDFINHFLGDLKNLQEPEKTEFGKIMQLLDSFSNK</sequence>
<accession>A0A1F7GJK6</accession>
<comment type="caution">
    <text evidence="2">The sequence shown here is derived from an EMBL/GenBank/DDBJ whole genome shotgun (WGS) entry which is preliminary data.</text>
</comment>
<gene>
    <name evidence="2" type="ORF">A2799_04160</name>
</gene>
<protein>
    <submittedName>
        <fullName evidence="2">Uncharacterized protein</fullName>
    </submittedName>
</protein>
<reference evidence="2 3" key="1">
    <citation type="journal article" date="2016" name="Nat. Commun.">
        <title>Thousands of microbial genomes shed light on interconnected biogeochemical processes in an aquifer system.</title>
        <authorList>
            <person name="Anantharaman K."/>
            <person name="Brown C.T."/>
            <person name="Hug L.A."/>
            <person name="Sharon I."/>
            <person name="Castelle C.J."/>
            <person name="Probst A.J."/>
            <person name="Thomas B.C."/>
            <person name="Singh A."/>
            <person name="Wilkins M.J."/>
            <person name="Karaoz U."/>
            <person name="Brodie E.L."/>
            <person name="Williams K.H."/>
            <person name="Hubbard S.S."/>
            <person name="Banfield J.F."/>
        </authorList>
    </citation>
    <scope>NUCLEOTIDE SEQUENCE [LARGE SCALE GENOMIC DNA]</scope>
</reference>
<keyword evidence="1" id="KW-1133">Transmembrane helix</keyword>
<feature type="transmembrane region" description="Helical" evidence="1">
    <location>
        <begin position="26"/>
        <end position="48"/>
    </location>
</feature>
<organism evidence="2 3">
    <name type="scientific">Candidatus Roizmanbacteria bacterium RIFCSPHIGHO2_01_FULL_39_24</name>
    <dbReference type="NCBI Taxonomy" id="1802032"/>
    <lineage>
        <taxon>Bacteria</taxon>
        <taxon>Candidatus Roizmaniibacteriota</taxon>
    </lineage>
</organism>